<dbReference type="GO" id="GO:0005829">
    <property type="term" value="C:cytosol"/>
    <property type="evidence" value="ECO:0007669"/>
    <property type="project" value="TreeGrafter"/>
</dbReference>
<evidence type="ECO:0000256" key="4">
    <source>
        <dbReference type="ARBA" id="ARBA00011738"/>
    </source>
</evidence>
<reference evidence="13 14" key="1">
    <citation type="submission" date="2017-07" db="EMBL/GenBank/DDBJ databases">
        <title>The new phylogeny of genus Mycobacterium.</title>
        <authorList>
            <person name="Tortoli E."/>
            <person name="Trovato A."/>
            <person name="Cirillo D.M."/>
        </authorList>
    </citation>
    <scope>NUCLEOTIDE SEQUENCE [LARGE SCALE GENOMIC DNA]</scope>
    <source>
        <strain evidence="13 14">ATCC 33027</strain>
    </source>
</reference>
<dbReference type="SFLD" id="SFLDG01140">
    <property type="entry name" value="C2.B:_Phosphomannomutase_and_P"/>
    <property type="match status" value="1"/>
</dbReference>
<keyword evidence="9" id="KW-0413">Isomerase</keyword>
<evidence type="ECO:0000256" key="10">
    <source>
        <dbReference type="PIRSR" id="PIRSR605002-1"/>
    </source>
</evidence>
<evidence type="ECO:0000256" key="9">
    <source>
        <dbReference type="ARBA" id="ARBA00023235"/>
    </source>
</evidence>
<name>A0A255D5Q1_9MYCO</name>
<dbReference type="SFLD" id="SFLDG01143">
    <property type="entry name" value="C2.B.3:_Phosphomannomutase_Lik"/>
    <property type="match status" value="1"/>
</dbReference>
<dbReference type="SFLD" id="SFLDS00003">
    <property type="entry name" value="Haloacid_Dehalogenase"/>
    <property type="match status" value="1"/>
</dbReference>
<dbReference type="GO" id="GO:0009298">
    <property type="term" value="P:GDP-mannose biosynthetic process"/>
    <property type="evidence" value="ECO:0007669"/>
    <property type="project" value="UniProtKB-UniPathway"/>
</dbReference>
<feature type="binding site" evidence="11">
    <location>
        <position position="133"/>
    </location>
    <ligand>
        <name>alpha-D-mannose 1-phosphate</name>
        <dbReference type="ChEBI" id="CHEBI:58409"/>
    </ligand>
</feature>
<comment type="pathway">
    <text evidence="2">Nucleotide-sugar biosynthesis; GDP-alpha-D-mannose biosynthesis; alpha-D-mannose 1-phosphate from D-fructose 6-phosphate: step 2/2.</text>
</comment>
<keyword evidence="7 12" id="KW-0479">Metal-binding</keyword>
<evidence type="ECO:0000313" key="14">
    <source>
        <dbReference type="Proteomes" id="UP000216063"/>
    </source>
</evidence>
<evidence type="ECO:0000256" key="8">
    <source>
        <dbReference type="ARBA" id="ARBA00022842"/>
    </source>
</evidence>
<dbReference type="GO" id="GO:0004615">
    <property type="term" value="F:phosphomannomutase activity"/>
    <property type="evidence" value="ECO:0007669"/>
    <property type="project" value="UniProtKB-EC"/>
</dbReference>
<proteinExistence type="inferred from homology"/>
<dbReference type="Gene3D" id="3.40.50.1000">
    <property type="entry name" value="HAD superfamily/HAD-like"/>
    <property type="match status" value="1"/>
</dbReference>
<dbReference type="EC" id="5.4.2.8" evidence="5"/>
<dbReference type="Gene3D" id="3.30.1240.20">
    <property type="match status" value="1"/>
</dbReference>
<evidence type="ECO:0000256" key="2">
    <source>
        <dbReference type="ARBA" id="ARBA00004699"/>
    </source>
</evidence>
<evidence type="ECO:0000313" key="13">
    <source>
        <dbReference type="EMBL" id="OYN74659.1"/>
    </source>
</evidence>
<keyword evidence="13" id="KW-0378">Hydrolase</keyword>
<feature type="binding site" evidence="11">
    <location>
        <position position="184"/>
    </location>
    <ligand>
        <name>alpha-D-mannose 1-phosphate</name>
        <dbReference type="ChEBI" id="CHEBI:58409"/>
    </ligand>
</feature>
<dbReference type="SUPFAM" id="SSF56784">
    <property type="entry name" value="HAD-like"/>
    <property type="match status" value="1"/>
</dbReference>
<comment type="caution">
    <text evidence="13">The sequence shown here is derived from an EMBL/GenBank/DDBJ whole genome shotgun (WGS) entry which is preliminary data.</text>
</comment>
<dbReference type="NCBIfam" id="TIGR01484">
    <property type="entry name" value="HAD-SF-IIB"/>
    <property type="match status" value="1"/>
</dbReference>
<dbReference type="GO" id="GO:0016791">
    <property type="term" value="F:phosphatase activity"/>
    <property type="evidence" value="ECO:0007669"/>
    <property type="project" value="UniProtKB-ARBA"/>
</dbReference>
<protein>
    <recommendedName>
        <fullName evidence="5">phosphomannomutase</fullName>
        <ecNumber evidence="5">5.4.2.8</ecNumber>
    </recommendedName>
</protein>
<comment type="similarity">
    <text evidence="3">Belongs to the eukaryotic PMM family.</text>
</comment>
<evidence type="ECO:0000256" key="12">
    <source>
        <dbReference type="PIRSR" id="PIRSR605002-3"/>
    </source>
</evidence>
<dbReference type="UniPathway" id="UPA00126">
    <property type="reaction ID" value="UER00424"/>
</dbReference>
<dbReference type="InterPro" id="IPR006379">
    <property type="entry name" value="HAD-SF_hydro_IIB"/>
</dbReference>
<feature type="binding site" evidence="12">
    <location>
        <position position="217"/>
    </location>
    <ligand>
        <name>Mg(2+)</name>
        <dbReference type="ChEBI" id="CHEBI:18420"/>
        <label>1</label>
    </ligand>
</feature>
<feature type="binding site" evidence="11">
    <location>
        <position position="186"/>
    </location>
    <ligand>
        <name>alpha-D-mannose 1-phosphate</name>
        <dbReference type="ChEBI" id="CHEBI:58409"/>
    </ligand>
</feature>
<dbReference type="AlphaFoldDB" id="A0A255D5Q1"/>
<evidence type="ECO:0000256" key="1">
    <source>
        <dbReference type="ARBA" id="ARBA00004496"/>
    </source>
</evidence>
<dbReference type="EMBL" id="NOZR01000038">
    <property type="protein sequence ID" value="OYN74659.1"/>
    <property type="molecule type" value="Genomic_DNA"/>
</dbReference>
<comment type="subunit">
    <text evidence="4">Homodimer.</text>
</comment>
<feature type="active site" description="Proton donor/acceptor" evidence="10">
    <location>
        <position position="18"/>
    </location>
</feature>
<dbReference type="InterPro" id="IPR036412">
    <property type="entry name" value="HAD-like_sf"/>
</dbReference>
<dbReference type="Pfam" id="PF03332">
    <property type="entry name" value="PMM"/>
    <property type="match status" value="1"/>
</dbReference>
<dbReference type="InterPro" id="IPR043169">
    <property type="entry name" value="PMM_cap"/>
</dbReference>
<keyword evidence="6" id="KW-0963">Cytoplasm</keyword>
<feature type="active site" description="Nucleophile" evidence="10">
    <location>
        <position position="16"/>
    </location>
</feature>
<dbReference type="OrthoDB" id="2241234at2"/>
<keyword evidence="14" id="KW-1185">Reference proteome</keyword>
<feature type="binding site" evidence="12">
    <location>
        <position position="16"/>
    </location>
    <ligand>
        <name>Mg(2+)</name>
        <dbReference type="ChEBI" id="CHEBI:18420"/>
        <label>1</label>
    </ligand>
</feature>
<evidence type="ECO:0000256" key="7">
    <source>
        <dbReference type="ARBA" id="ARBA00022723"/>
    </source>
</evidence>
<dbReference type="PANTHER" id="PTHR10000:SF8">
    <property type="entry name" value="HAD SUPERFAMILY HYDROLASE-LIKE, TYPE 3"/>
    <property type="match status" value="1"/>
</dbReference>
<evidence type="ECO:0000256" key="11">
    <source>
        <dbReference type="PIRSR" id="PIRSR605002-2"/>
    </source>
</evidence>
<keyword evidence="8 12" id="KW-0460">Magnesium</keyword>
<accession>A0A255D5Q1</accession>
<comment type="cofactor">
    <cofactor evidence="12">
        <name>Mg(2+)</name>
        <dbReference type="ChEBI" id="CHEBI:18420"/>
    </cofactor>
</comment>
<organism evidence="13 14">
    <name type="scientific">Mycolicibacterium sphagni</name>
    <dbReference type="NCBI Taxonomy" id="1786"/>
    <lineage>
        <taxon>Bacteria</taxon>
        <taxon>Bacillati</taxon>
        <taxon>Actinomycetota</taxon>
        <taxon>Actinomycetes</taxon>
        <taxon>Mycobacteriales</taxon>
        <taxon>Mycobacteriaceae</taxon>
        <taxon>Mycolicibacterium</taxon>
    </lineage>
</organism>
<dbReference type="GO" id="GO:0000287">
    <property type="term" value="F:magnesium ion binding"/>
    <property type="evidence" value="ECO:0007669"/>
    <property type="project" value="TreeGrafter"/>
</dbReference>
<sequence length="260" mass="28602">MRQLDLMKPYRAVMFDLDGTLAASKSDISPATARMLCALLAVIDVCIISGGSLEQFEAQVLRHLDGLPDLKRLHLMPTCGTRYLRWEAAGWSDVYFEKLSADEKNRACDVLRDGAQTLGYWTDDTWGAAFEDRGSQITYSALGQSAPVDVKLAWDPDNSKKESLRAFAAQRLPDLEVKSGGSTSIDVTRRGIDKAYGARKLMSALLLTEREILFFGDRLDPGGNDYPVKAMGIDCIEVLGWEDTISKVANTFGQALGAPR</sequence>
<dbReference type="PANTHER" id="PTHR10000">
    <property type="entry name" value="PHOSPHOSERINE PHOSPHATASE"/>
    <property type="match status" value="1"/>
</dbReference>
<evidence type="ECO:0000256" key="6">
    <source>
        <dbReference type="ARBA" id="ARBA00022490"/>
    </source>
</evidence>
<comment type="subcellular location">
    <subcellularLocation>
        <location evidence="1">Cytoplasm</location>
    </subcellularLocation>
</comment>
<evidence type="ECO:0000256" key="5">
    <source>
        <dbReference type="ARBA" id="ARBA00012730"/>
    </source>
</evidence>
<dbReference type="InterPro" id="IPR005002">
    <property type="entry name" value="PMM"/>
</dbReference>
<feature type="binding site" evidence="12">
    <location>
        <position position="18"/>
    </location>
    <ligand>
        <name>Mg(2+)</name>
        <dbReference type="ChEBI" id="CHEBI:18420"/>
        <label>1</label>
    </ligand>
</feature>
<dbReference type="Proteomes" id="UP000216063">
    <property type="component" value="Unassembled WGS sequence"/>
</dbReference>
<evidence type="ECO:0000256" key="3">
    <source>
        <dbReference type="ARBA" id="ARBA00009736"/>
    </source>
</evidence>
<dbReference type="InterPro" id="IPR023214">
    <property type="entry name" value="HAD_sf"/>
</dbReference>
<gene>
    <name evidence="13" type="ORF">CG716_27760</name>
</gene>